<feature type="chain" id="PRO_5040477772" description="Protein CPL1-like domain-containing protein" evidence="2">
    <location>
        <begin position="23"/>
        <end position="360"/>
    </location>
</feature>
<dbReference type="AlphaFoldDB" id="A0A9Q3BBZ7"/>
<evidence type="ECO:0000259" key="3">
    <source>
        <dbReference type="Pfam" id="PF21671"/>
    </source>
</evidence>
<feature type="region of interest" description="Disordered" evidence="1">
    <location>
        <begin position="24"/>
        <end position="173"/>
    </location>
</feature>
<feature type="compositionally biased region" description="Low complexity" evidence="1">
    <location>
        <begin position="152"/>
        <end position="169"/>
    </location>
</feature>
<evidence type="ECO:0000313" key="5">
    <source>
        <dbReference type="Proteomes" id="UP000765509"/>
    </source>
</evidence>
<dbReference type="EMBL" id="AVOT02000360">
    <property type="protein sequence ID" value="MBW0462485.1"/>
    <property type="molecule type" value="Genomic_DNA"/>
</dbReference>
<dbReference type="InterPro" id="IPR048661">
    <property type="entry name" value="CPL1-like"/>
</dbReference>
<sequence>MNRKVLYIFLAAGLSAFPSIAANHHAPQETDDGSSHGGLAESSDGPDTPRTSNHQEPSWLDEGLSQEQNPTVGDPTWLSDAVPQSDAAAPSYTLHGSPQQEKTDDRPKDCKKKSQNPKPQPPPDPYLENDSTSSQDDQAHYGIKTIENGQAKYTPIYPNTPPTNAATPTKPCPGPLNPTTGAGALDDNGQCIIVCYNNLILNASGNDCICPPTFELDESKAKCVCRSPYVQRGCKCVLQPSQAPSANRSGHKKRSLIPQIPLMKKKAPEKFQRSKIDEQNCPSGEIACPMSTAGGLECLDPMVTLTSCGGCSSTGKGVDCTTIQGADEVGCNEGRCHIITCKWGYKLVDGTCAKKKRKLK</sequence>
<evidence type="ECO:0000256" key="2">
    <source>
        <dbReference type="SAM" id="SignalP"/>
    </source>
</evidence>
<feature type="signal peptide" evidence="2">
    <location>
        <begin position="1"/>
        <end position="22"/>
    </location>
</feature>
<evidence type="ECO:0000256" key="1">
    <source>
        <dbReference type="SAM" id="MobiDB-lite"/>
    </source>
</evidence>
<keyword evidence="5" id="KW-1185">Reference proteome</keyword>
<feature type="domain" description="Protein CPL1-like" evidence="3">
    <location>
        <begin position="297"/>
        <end position="347"/>
    </location>
</feature>
<dbReference type="PANTHER" id="PTHR35192:SF2">
    <property type="entry name" value="APPLE DOMAIN-CONTAINING PROTEIN"/>
    <property type="match status" value="1"/>
</dbReference>
<name>A0A9Q3BBZ7_9BASI</name>
<dbReference type="OrthoDB" id="439917at2759"/>
<reference evidence="4" key="1">
    <citation type="submission" date="2021-03" db="EMBL/GenBank/DDBJ databases">
        <title>Draft genome sequence of rust myrtle Austropuccinia psidii MF-1, a brazilian biotype.</title>
        <authorList>
            <person name="Quecine M.C."/>
            <person name="Pachon D.M.R."/>
            <person name="Bonatelli M.L."/>
            <person name="Correr F.H."/>
            <person name="Franceschini L.M."/>
            <person name="Leite T.F."/>
            <person name="Margarido G.R.A."/>
            <person name="Almeida C.A."/>
            <person name="Ferrarezi J.A."/>
            <person name="Labate C.A."/>
        </authorList>
    </citation>
    <scope>NUCLEOTIDE SEQUENCE</scope>
    <source>
        <strain evidence="4">MF-1</strain>
    </source>
</reference>
<dbReference type="Pfam" id="PF21671">
    <property type="entry name" value="CPL1-like"/>
    <property type="match status" value="1"/>
</dbReference>
<dbReference type="InterPro" id="IPR038955">
    <property type="entry name" value="PriA/CPL1_fungi"/>
</dbReference>
<proteinExistence type="predicted"/>
<keyword evidence="2" id="KW-0732">Signal</keyword>
<evidence type="ECO:0000313" key="4">
    <source>
        <dbReference type="EMBL" id="MBW0462485.1"/>
    </source>
</evidence>
<comment type="caution">
    <text evidence="4">The sequence shown here is derived from an EMBL/GenBank/DDBJ whole genome shotgun (WGS) entry which is preliminary data.</text>
</comment>
<gene>
    <name evidence="4" type="ORF">O181_002200</name>
</gene>
<accession>A0A9Q3BBZ7</accession>
<organism evidence="4 5">
    <name type="scientific">Austropuccinia psidii MF-1</name>
    <dbReference type="NCBI Taxonomy" id="1389203"/>
    <lineage>
        <taxon>Eukaryota</taxon>
        <taxon>Fungi</taxon>
        <taxon>Dikarya</taxon>
        <taxon>Basidiomycota</taxon>
        <taxon>Pucciniomycotina</taxon>
        <taxon>Pucciniomycetes</taxon>
        <taxon>Pucciniales</taxon>
        <taxon>Sphaerophragmiaceae</taxon>
        <taxon>Austropuccinia</taxon>
    </lineage>
</organism>
<dbReference type="Proteomes" id="UP000765509">
    <property type="component" value="Unassembled WGS sequence"/>
</dbReference>
<protein>
    <recommendedName>
        <fullName evidence="3">Protein CPL1-like domain-containing protein</fullName>
    </recommendedName>
</protein>
<dbReference type="PANTHER" id="PTHR35192">
    <property type="entry name" value="PROTEIN, PUTATIVE-RELATED"/>
    <property type="match status" value="1"/>
</dbReference>